<evidence type="ECO:0000313" key="1">
    <source>
        <dbReference type="EMBL" id="GMS98946.1"/>
    </source>
</evidence>
<reference evidence="1" key="1">
    <citation type="submission" date="2023-10" db="EMBL/GenBank/DDBJ databases">
        <title>Genome assembly of Pristionchus species.</title>
        <authorList>
            <person name="Yoshida K."/>
            <person name="Sommer R.J."/>
        </authorList>
    </citation>
    <scope>NUCLEOTIDE SEQUENCE</scope>
    <source>
        <strain evidence="1">RS0144</strain>
    </source>
</reference>
<name>A0AAV5TXI5_9BILA</name>
<evidence type="ECO:0000313" key="2">
    <source>
        <dbReference type="Proteomes" id="UP001432027"/>
    </source>
</evidence>
<sequence>ASVIGNPVCEVCRFDLVLEFLLFSGVVNSERDNLVEVFLSRFLARNCKDSLLFGHSCHNWFRFRISYQLIEWSGEEIPVD</sequence>
<organism evidence="1 2">
    <name type="scientific">Pristionchus entomophagus</name>
    <dbReference type="NCBI Taxonomy" id="358040"/>
    <lineage>
        <taxon>Eukaryota</taxon>
        <taxon>Metazoa</taxon>
        <taxon>Ecdysozoa</taxon>
        <taxon>Nematoda</taxon>
        <taxon>Chromadorea</taxon>
        <taxon>Rhabditida</taxon>
        <taxon>Rhabditina</taxon>
        <taxon>Diplogasteromorpha</taxon>
        <taxon>Diplogasteroidea</taxon>
        <taxon>Neodiplogasteridae</taxon>
        <taxon>Pristionchus</taxon>
    </lineage>
</organism>
<accession>A0AAV5TXI5</accession>
<dbReference type="EMBL" id="BTSX01000005">
    <property type="protein sequence ID" value="GMS98946.1"/>
    <property type="molecule type" value="Genomic_DNA"/>
</dbReference>
<dbReference type="Proteomes" id="UP001432027">
    <property type="component" value="Unassembled WGS sequence"/>
</dbReference>
<gene>
    <name evidence="1" type="ORF">PENTCL1PPCAC_21121</name>
</gene>
<keyword evidence="2" id="KW-1185">Reference proteome</keyword>
<feature type="non-terminal residue" evidence="1">
    <location>
        <position position="80"/>
    </location>
</feature>
<dbReference type="AlphaFoldDB" id="A0AAV5TXI5"/>
<proteinExistence type="predicted"/>
<comment type="caution">
    <text evidence="1">The sequence shown here is derived from an EMBL/GenBank/DDBJ whole genome shotgun (WGS) entry which is preliminary data.</text>
</comment>
<feature type="non-terminal residue" evidence="1">
    <location>
        <position position="1"/>
    </location>
</feature>
<protein>
    <submittedName>
        <fullName evidence="1">Uncharacterized protein</fullName>
    </submittedName>
</protein>